<dbReference type="EMBL" id="AMZH03003679">
    <property type="protein sequence ID" value="RRT71546.1"/>
    <property type="molecule type" value="Genomic_DNA"/>
</dbReference>
<proteinExistence type="predicted"/>
<feature type="compositionally biased region" description="Basic residues" evidence="1">
    <location>
        <begin position="61"/>
        <end position="70"/>
    </location>
</feature>
<evidence type="ECO:0000313" key="2">
    <source>
        <dbReference type="EMBL" id="RRT71546.1"/>
    </source>
</evidence>
<feature type="region of interest" description="Disordered" evidence="1">
    <location>
        <begin position="61"/>
        <end position="86"/>
    </location>
</feature>
<protein>
    <submittedName>
        <fullName evidence="2">Uncharacterized protein</fullName>
    </submittedName>
</protein>
<reference evidence="2 3" key="1">
    <citation type="journal article" date="2014" name="Agronomy (Basel)">
        <title>A Draft Genome Sequence for Ensete ventricosum, the Drought-Tolerant Tree Against Hunger.</title>
        <authorList>
            <person name="Harrison J."/>
            <person name="Moore K.A."/>
            <person name="Paszkiewicz K."/>
            <person name="Jones T."/>
            <person name="Grant M."/>
            <person name="Ambacheew D."/>
            <person name="Muzemil S."/>
            <person name="Studholme D.J."/>
        </authorList>
    </citation>
    <scope>NUCLEOTIDE SEQUENCE [LARGE SCALE GENOMIC DNA]</scope>
</reference>
<gene>
    <name evidence="2" type="ORF">B296_00007964</name>
</gene>
<comment type="caution">
    <text evidence="2">The sequence shown here is derived from an EMBL/GenBank/DDBJ whole genome shotgun (WGS) entry which is preliminary data.</text>
</comment>
<dbReference type="Proteomes" id="UP000287651">
    <property type="component" value="Unassembled WGS sequence"/>
</dbReference>
<organism evidence="2 3">
    <name type="scientific">Ensete ventricosum</name>
    <name type="common">Abyssinian banana</name>
    <name type="synonym">Musa ensete</name>
    <dbReference type="NCBI Taxonomy" id="4639"/>
    <lineage>
        <taxon>Eukaryota</taxon>
        <taxon>Viridiplantae</taxon>
        <taxon>Streptophyta</taxon>
        <taxon>Embryophyta</taxon>
        <taxon>Tracheophyta</taxon>
        <taxon>Spermatophyta</taxon>
        <taxon>Magnoliopsida</taxon>
        <taxon>Liliopsida</taxon>
        <taxon>Zingiberales</taxon>
        <taxon>Musaceae</taxon>
        <taxon>Ensete</taxon>
    </lineage>
</organism>
<sequence>MRACTSLSAPEIVFPILSPIATRHLVTSAEKIEEAAVLCTKRRKSPVLCYLKLYSSFRERRVRRRPRSPSRARGTLAKPKHHGDQVRGKGAITIAYQLTRKRKGEVRWGEGAMMIE</sequence>
<accession>A0A427A5L2</accession>
<dbReference type="AlphaFoldDB" id="A0A427A5L2"/>
<name>A0A427A5L2_ENSVE</name>
<evidence type="ECO:0000256" key="1">
    <source>
        <dbReference type="SAM" id="MobiDB-lite"/>
    </source>
</evidence>
<evidence type="ECO:0000313" key="3">
    <source>
        <dbReference type="Proteomes" id="UP000287651"/>
    </source>
</evidence>